<comment type="caution">
    <text evidence="5">The sequence shown here is derived from an EMBL/GenBank/DDBJ whole genome shotgun (WGS) entry which is preliminary data.</text>
</comment>
<dbReference type="PANTHER" id="PTHR10302:SF27">
    <property type="entry name" value="SINGLE-STRANDED DNA-BINDING PROTEIN"/>
    <property type="match status" value="1"/>
</dbReference>
<organism evidence="5 6">
    <name type="scientific">Desulfobotulus pelophilus</name>
    <dbReference type="NCBI Taxonomy" id="2823377"/>
    <lineage>
        <taxon>Bacteria</taxon>
        <taxon>Pseudomonadati</taxon>
        <taxon>Thermodesulfobacteriota</taxon>
        <taxon>Desulfobacteria</taxon>
        <taxon>Desulfobacterales</taxon>
        <taxon>Desulfobacteraceae</taxon>
        <taxon>Desulfobotulus</taxon>
    </lineage>
</organism>
<keyword evidence="6" id="KW-1185">Reference proteome</keyword>
<dbReference type="Gene3D" id="2.40.50.140">
    <property type="entry name" value="Nucleic acid-binding proteins"/>
    <property type="match status" value="1"/>
</dbReference>
<evidence type="ECO:0000256" key="1">
    <source>
        <dbReference type="ARBA" id="ARBA00023125"/>
    </source>
</evidence>
<dbReference type="GO" id="GO:0003677">
    <property type="term" value="F:DNA binding"/>
    <property type="evidence" value="ECO:0007669"/>
    <property type="project" value="UniProtKB-KW"/>
</dbReference>
<keyword evidence="2" id="KW-0235">DNA replication</keyword>
<accession>A0ABT3NBD4</accession>
<proteinExistence type="inferred from homology"/>
<name>A0ABT3NBD4_9BACT</name>
<dbReference type="InterPro" id="IPR000424">
    <property type="entry name" value="Primosome_PriB/ssb"/>
</dbReference>
<dbReference type="Pfam" id="PF00436">
    <property type="entry name" value="SSB"/>
    <property type="match status" value="1"/>
</dbReference>
<comment type="caution">
    <text evidence="2">Lacks conserved residue(s) required for the propagation of feature annotation.</text>
</comment>
<dbReference type="InterPro" id="IPR012340">
    <property type="entry name" value="NA-bd_OB-fold"/>
</dbReference>
<keyword evidence="2" id="KW-0233">DNA recombination</keyword>
<evidence type="ECO:0000256" key="4">
    <source>
        <dbReference type="SAM" id="MobiDB-lite"/>
    </source>
</evidence>
<evidence type="ECO:0000313" key="6">
    <source>
        <dbReference type="Proteomes" id="UP001209681"/>
    </source>
</evidence>
<comment type="function">
    <text evidence="2">Plays an important role in DNA replication, recombination and repair. Binds to ssDNA and to an array of partner proteins to recruit them to their sites of action during DNA metabolism.</text>
</comment>
<dbReference type="InterPro" id="IPR011344">
    <property type="entry name" value="ssDNA-bd"/>
</dbReference>
<dbReference type="HAMAP" id="MF_00984">
    <property type="entry name" value="SSB"/>
    <property type="match status" value="1"/>
</dbReference>
<keyword evidence="1 2" id="KW-0238">DNA-binding</keyword>
<dbReference type="EMBL" id="JAPFPW010000015">
    <property type="protein sequence ID" value="MCW7754777.1"/>
    <property type="molecule type" value="Genomic_DNA"/>
</dbReference>
<evidence type="ECO:0000313" key="5">
    <source>
        <dbReference type="EMBL" id="MCW7754777.1"/>
    </source>
</evidence>
<dbReference type="NCBIfam" id="TIGR00621">
    <property type="entry name" value="ssb"/>
    <property type="match status" value="1"/>
</dbReference>
<reference evidence="5 6" key="1">
    <citation type="submission" date="2022-11" db="EMBL/GenBank/DDBJ databases">
        <title>Desulfobotulus tamanensis H1 sp. nov. - anaerobic, alkaliphilic, sulphate reducing bacterium isolated from terrestrial mud volcano.</title>
        <authorList>
            <person name="Frolova A."/>
            <person name="Merkel A.Y."/>
            <person name="Slobodkin A.I."/>
        </authorList>
    </citation>
    <scope>NUCLEOTIDE SEQUENCE [LARGE SCALE GENOMIC DNA]</scope>
    <source>
        <strain evidence="5 6">H1</strain>
    </source>
</reference>
<feature type="region of interest" description="Disordered" evidence="4">
    <location>
        <begin position="117"/>
        <end position="180"/>
    </location>
</feature>
<sequence length="180" mass="19182">MQGGAMRGVNKVILIGNLGADPEIRYFQDGTAVCNFNMATSENWTDRQTGEKKEKTEWHRVVTFRRLAEICGQYLRKGSKVYIEGKLQTRSYEKDGQTRYITEVVAAELQMLDSARSGQAPAAGGGLGAAPVSGGYGGPQGGEYGAPARSAGYPNPSQPGNDYGNAGPFASGPPDDDIPF</sequence>
<feature type="compositionally biased region" description="Gly residues" evidence="4">
    <location>
        <begin position="123"/>
        <end position="144"/>
    </location>
</feature>
<evidence type="ECO:0000256" key="3">
    <source>
        <dbReference type="RuleBase" id="RU000524"/>
    </source>
</evidence>
<feature type="short sequence motif" description="Important for interaction with partner proteins" evidence="2">
    <location>
        <begin position="175"/>
        <end position="180"/>
    </location>
</feature>
<comment type="subunit">
    <text evidence="2">Homotetramer.</text>
</comment>
<gene>
    <name evidence="5" type="ORF">OOT00_12370</name>
</gene>
<evidence type="ECO:0000256" key="2">
    <source>
        <dbReference type="HAMAP-Rule" id="MF_00984"/>
    </source>
</evidence>
<keyword evidence="2" id="KW-0227">DNA damage</keyword>
<dbReference type="Proteomes" id="UP001209681">
    <property type="component" value="Unassembled WGS sequence"/>
</dbReference>
<dbReference type="CDD" id="cd04496">
    <property type="entry name" value="SSB_OBF"/>
    <property type="match status" value="1"/>
</dbReference>
<keyword evidence="2" id="KW-0234">DNA repair</keyword>
<dbReference type="SUPFAM" id="SSF50249">
    <property type="entry name" value="Nucleic acid-binding proteins"/>
    <property type="match status" value="1"/>
</dbReference>
<dbReference type="PROSITE" id="PS50935">
    <property type="entry name" value="SSB"/>
    <property type="match status" value="1"/>
</dbReference>
<dbReference type="PANTHER" id="PTHR10302">
    <property type="entry name" value="SINGLE-STRANDED DNA-BINDING PROTEIN"/>
    <property type="match status" value="1"/>
</dbReference>
<protein>
    <recommendedName>
        <fullName evidence="2 3">Single-stranded DNA-binding protein</fullName>
        <shortName evidence="2">SSB</shortName>
    </recommendedName>
</protein>